<feature type="binding site" evidence="10">
    <location>
        <begin position="527"/>
        <end position="528"/>
    </location>
    <ligand>
        <name>S-adenosyl-L-methionine</name>
        <dbReference type="ChEBI" id="CHEBI:59789"/>
    </ligand>
</feature>
<feature type="binding site" evidence="10">
    <location>
        <begin position="499"/>
        <end position="500"/>
    </location>
    <ligand>
        <name>S-adenosyl-L-methionine</name>
        <dbReference type="ChEBI" id="CHEBI:59789"/>
    </ligand>
</feature>
<feature type="compositionally biased region" description="Basic and acidic residues" evidence="11">
    <location>
        <begin position="178"/>
        <end position="196"/>
    </location>
</feature>
<reference evidence="13 14" key="1">
    <citation type="submission" date="2019-12" db="EMBL/GenBank/DDBJ databases">
        <authorList>
            <person name="Scholz U."/>
            <person name="Mascher M."/>
            <person name="Fiebig A."/>
        </authorList>
    </citation>
    <scope>NUCLEOTIDE SEQUENCE</scope>
</reference>
<evidence type="ECO:0000256" key="10">
    <source>
        <dbReference type="HAMAP-Rule" id="MF_03152"/>
    </source>
</evidence>
<evidence type="ECO:0000256" key="9">
    <source>
        <dbReference type="ARBA" id="ARBA00047783"/>
    </source>
</evidence>
<dbReference type="EMBL" id="LR743591">
    <property type="protein sequence ID" value="CAA2618673.1"/>
    <property type="molecule type" value="Genomic_DNA"/>
</dbReference>
<comment type="subcellular location">
    <subcellularLocation>
        <location evidence="10">Mitochondrion matrix</location>
    </subcellularLocation>
    <subcellularLocation>
        <location evidence="10">Nucleus</location>
    </subcellularLocation>
    <subcellularLocation>
        <location evidence="10">Cytoplasm</location>
    </subcellularLocation>
    <text evidence="10">Predominantly in the mitochondria and in the nucleus.</text>
</comment>
<dbReference type="PANTHER" id="PTHR23245:SF43">
    <property type="entry name" value="TRNA (GUANINE(37)-N1)-METHYLTRANSFERASE 2"/>
    <property type="match status" value="1"/>
</dbReference>
<feature type="compositionally biased region" description="Pro residues" evidence="11">
    <location>
        <begin position="1"/>
        <end position="17"/>
    </location>
</feature>
<keyword evidence="7 10" id="KW-0496">Mitochondrion</keyword>
<comment type="catalytic activity">
    <reaction evidence="9 10">
        <text>guanosine(37) in tRNA + S-adenosyl-L-methionine = N(1)-methylguanosine(37) in tRNA + S-adenosyl-L-homocysteine + H(+)</text>
        <dbReference type="Rhea" id="RHEA:36899"/>
        <dbReference type="Rhea" id="RHEA-COMP:10145"/>
        <dbReference type="Rhea" id="RHEA-COMP:10147"/>
        <dbReference type="ChEBI" id="CHEBI:15378"/>
        <dbReference type="ChEBI" id="CHEBI:57856"/>
        <dbReference type="ChEBI" id="CHEBI:59789"/>
        <dbReference type="ChEBI" id="CHEBI:73542"/>
        <dbReference type="ChEBI" id="CHEBI:74269"/>
        <dbReference type="EC" id="2.1.1.228"/>
    </reaction>
</comment>
<evidence type="ECO:0000256" key="6">
    <source>
        <dbReference type="ARBA" id="ARBA00022694"/>
    </source>
</evidence>
<dbReference type="AlphaFoldDB" id="A0A7I8IKY4"/>
<dbReference type="EMBL" id="CACRZD030000004">
    <property type="protein sequence ID" value="CAA6658394.1"/>
    <property type="molecule type" value="Genomic_DNA"/>
</dbReference>
<evidence type="ECO:0000259" key="12">
    <source>
        <dbReference type="PROSITE" id="PS51684"/>
    </source>
</evidence>
<keyword evidence="5 10" id="KW-0949">S-adenosyl-L-methionine</keyword>
<dbReference type="InterPro" id="IPR056744">
    <property type="entry name" value="TRM5/TYW2-like_N"/>
</dbReference>
<keyword evidence="14" id="KW-1185">Reference proteome</keyword>
<dbReference type="Pfam" id="PF02475">
    <property type="entry name" value="TRM5-TYW2_MTfase"/>
    <property type="match status" value="1"/>
</dbReference>
<dbReference type="HAMAP" id="MF_03152">
    <property type="entry name" value="TRM5"/>
    <property type="match status" value="1"/>
</dbReference>
<evidence type="ECO:0000256" key="11">
    <source>
        <dbReference type="SAM" id="MobiDB-lite"/>
    </source>
</evidence>
<feature type="binding site" evidence="10">
    <location>
        <position position="552"/>
    </location>
    <ligand>
        <name>S-adenosyl-L-methionine</name>
        <dbReference type="ChEBI" id="CHEBI:59789"/>
    </ligand>
</feature>
<feature type="region of interest" description="Disordered" evidence="11">
    <location>
        <begin position="177"/>
        <end position="209"/>
    </location>
</feature>
<dbReference type="SUPFAM" id="SSF53335">
    <property type="entry name" value="S-adenosyl-L-methionine-dependent methyltransferases"/>
    <property type="match status" value="1"/>
</dbReference>
<dbReference type="GO" id="GO:0052906">
    <property type="term" value="F:tRNA (guanine(37)-N1)-methyltransferase activity"/>
    <property type="evidence" value="ECO:0007669"/>
    <property type="project" value="UniProtKB-UniRule"/>
</dbReference>
<keyword evidence="2 10" id="KW-0963">Cytoplasm</keyword>
<accession>A0A7I8IKY4</accession>
<comment type="subunit">
    <text evidence="10">Monomer.</text>
</comment>
<dbReference type="GO" id="GO:0070901">
    <property type="term" value="P:mitochondrial tRNA methylation"/>
    <property type="evidence" value="ECO:0007669"/>
    <property type="project" value="UniProtKB-ARBA"/>
</dbReference>
<feature type="region of interest" description="Disordered" evidence="11">
    <location>
        <begin position="1"/>
        <end position="41"/>
    </location>
</feature>
<sequence>MPEPPEITPTPPPPAPSPFSSGDGRHDLHLPSRRPAPPPPWWSSCLFFLLRRRRSDLPSPAILPPPLFSTLSPPILPLEADDPNSSPPFPYGPSLRKGLRPPSPPIPEDESKAAAVAAPLLDRESFTRVFLLAALRVPAELCAALEGRLRGHLLNWPRVRNVARVSGDDLDPAVAGLLRDRRGGGEDRLRPTLRREEEEEEEDPSPEMLSPVLYREKLVKNFNHRGFLKFRNLAKLSRPRKRKKKTEEEAGEGSSSRRGKREFAVVEVVEDSGEGEKEEQEHWGRLLGDGFAAGGWPGPTRLLLLDERYADRGPEDLPEAIKAVMRADATPGKPSVYQFVRCRLTLSYDYWSTNEILEGLLPEGVVAPSAFETVGHIAHLNLREEHFPFRKLISQVILDKNRPKIQTVVNKTDAIQNDFRTMPLEVLAGNHSLVTTLLESGTRFQVNLAAVYWNSRLATERQRLIGGFSADDVLCDVFAGAGPIAVAAAKKVRRVYANDLNPEAVEYLQTNVALNKLQRKIEVFNMDGRRFIEAVFFREAATSAAATQVVMNLPKDAGRGGGAAAADRRRALPRIHVYGFSKSQDPEFDFREDRGGTGLRAPLDVDVHRVRLVAPGKWMLCGSFLLPPPVAFALR</sequence>
<evidence type="ECO:0000313" key="13">
    <source>
        <dbReference type="EMBL" id="CAA2618673.1"/>
    </source>
</evidence>
<dbReference type="GO" id="GO:0002939">
    <property type="term" value="P:tRNA N1-guanine methylation"/>
    <property type="evidence" value="ECO:0007669"/>
    <property type="project" value="TreeGrafter"/>
</dbReference>
<dbReference type="InterPro" id="IPR030382">
    <property type="entry name" value="MeTrfase_TRM5/TYW2"/>
</dbReference>
<feature type="binding site" evidence="10">
    <location>
        <position position="461"/>
    </location>
    <ligand>
        <name>S-adenosyl-L-methionine</name>
        <dbReference type="ChEBI" id="CHEBI:59789"/>
    </ligand>
</feature>
<dbReference type="PANTHER" id="PTHR23245">
    <property type="entry name" value="TRNA METHYLTRANSFERASE"/>
    <property type="match status" value="1"/>
</dbReference>
<dbReference type="InterPro" id="IPR025792">
    <property type="entry name" value="tRNA_Gua_MeTrfase_euk"/>
</dbReference>
<feature type="domain" description="SAM-dependent methyltransferase TRM5/TYW2-type" evidence="12">
    <location>
        <begin position="371"/>
        <end position="628"/>
    </location>
</feature>
<organism evidence="13">
    <name type="scientific">Spirodela intermedia</name>
    <name type="common">Intermediate duckweed</name>
    <dbReference type="NCBI Taxonomy" id="51605"/>
    <lineage>
        <taxon>Eukaryota</taxon>
        <taxon>Viridiplantae</taxon>
        <taxon>Streptophyta</taxon>
        <taxon>Embryophyta</taxon>
        <taxon>Tracheophyta</taxon>
        <taxon>Spermatophyta</taxon>
        <taxon>Magnoliopsida</taxon>
        <taxon>Liliopsida</taxon>
        <taxon>Araceae</taxon>
        <taxon>Lemnoideae</taxon>
        <taxon>Spirodela</taxon>
    </lineage>
</organism>
<dbReference type="FunFam" id="3.30.300.110:FF:000001">
    <property type="entry name" value="tRNA (guanine(37)-N1)-methyltransferase"/>
    <property type="match status" value="1"/>
</dbReference>
<dbReference type="GO" id="GO:0005634">
    <property type="term" value="C:nucleus"/>
    <property type="evidence" value="ECO:0007669"/>
    <property type="project" value="UniProtKB-SubCell"/>
</dbReference>
<keyword evidence="4 10" id="KW-0808">Transferase</keyword>
<keyword evidence="8 10" id="KW-0539">Nucleus</keyword>
<comment type="similarity">
    <text evidence="1">Belongs to the class I-like SAM-binding methyltransferase superfamily. TRM5/TYW2 family.</text>
</comment>
<dbReference type="CDD" id="cd02440">
    <property type="entry name" value="AdoMet_MTases"/>
    <property type="match status" value="1"/>
</dbReference>
<keyword evidence="6 10" id="KW-0819">tRNA processing</keyword>
<feature type="region of interest" description="Disordered" evidence="11">
    <location>
        <begin position="238"/>
        <end position="261"/>
    </location>
</feature>
<name>A0A7I8IKY4_SPIIN</name>
<comment type="function">
    <text evidence="10">Specifically methylates the N1 position of guanosine-37 in various cytoplasmic and mitochondrial tRNAs. Methylation is not dependent on the nature of the nucleoside 5' of the target nucleoside. This is the first step in the biosynthesis of wybutosine (yW), a modified base adjacent to the anticodon of tRNAs and required for accurate decoding.</text>
</comment>
<evidence type="ECO:0000256" key="3">
    <source>
        <dbReference type="ARBA" id="ARBA00022603"/>
    </source>
</evidence>
<dbReference type="InterPro" id="IPR056743">
    <property type="entry name" value="TRM5-TYW2-like_MTfase"/>
</dbReference>
<evidence type="ECO:0000256" key="8">
    <source>
        <dbReference type="ARBA" id="ARBA00023242"/>
    </source>
</evidence>
<gene>
    <name evidence="13" type="ORF">SI7747_04004840</name>
</gene>
<protein>
    <recommendedName>
        <fullName evidence="10">tRNA (guanine(37)-N1)-methyltransferase</fullName>
        <ecNumber evidence="10">2.1.1.228</ecNumber>
    </recommendedName>
    <alternativeName>
        <fullName evidence="10">M1G-methyltransferase</fullName>
    </alternativeName>
    <alternativeName>
        <fullName evidence="10">tRNA [GM37] methyltransferase</fullName>
    </alternativeName>
    <alternativeName>
        <fullName evidence="10">tRNA methyltransferase 5 homolog</fullName>
    </alternativeName>
</protein>
<evidence type="ECO:0000256" key="4">
    <source>
        <dbReference type="ARBA" id="ARBA00022679"/>
    </source>
</evidence>
<keyword evidence="3 10" id="KW-0489">Methyltransferase</keyword>
<dbReference type="EC" id="2.1.1.228" evidence="10"/>
<comment type="similarity">
    <text evidence="10">Belongs to the TRM5 / TYW2 family.</text>
</comment>
<evidence type="ECO:0000256" key="2">
    <source>
        <dbReference type="ARBA" id="ARBA00022490"/>
    </source>
</evidence>
<evidence type="ECO:0000256" key="7">
    <source>
        <dbReference type="ARBA" id="ARBA00023128"/>
    </source>
</evidence>
<proteinExistence type="inferred from homology"/>
<evidence type="ECO:0000256" key="1">
    <source>
        <dbReference type="ARBA" id="ARBA00009775"/>
    </source>
</evidence>
<dbReference type="Gene3D" id="3.30.300.110">
    <property type="entry name" value="Met-10+ protein-like domains"/>
    <property type="match status" value="1"/>
</dbReference>
<evidence type="ECO:0000256" key="5">
    <source>
        <dbReference type="ARBA" id="ARBA00022691"/>
    </source>
</evidence>
<dbReference type="Gene3D" id="3.40.50.150">
    <property type="entry name" value="Vaccinia Virus protein VP39"/>
    <property type="match status" value="1"/>
</dbReference>
<evidence type="ECO:0000313" key="14">
    <source>
        <dbReference type="Proteomes" id="UP001189122"/>
    </source>
</evidence>
<dbReference type="GO" id="GO:0005759">
    <property type="term" value="C:mitochondrial matrix"/>
    <property type="evidence" value="ECO:0007669"/>
    <property type="project" value="UniProtKB-SubCell"/>
</dbReference>
<dbReference type="Pfam" id="PF25133">
    <property type="entry name" value="TYW2_N_2"/>
    <property type="match status" value="1"/>
</dbReference>
<dbReference type="Proteomes" id="UP001189122">
    <property type="component" value="Unassembled WGS sequence"/>
</dbReference>
<dbReference type="PROSITE" id="PS51684">
    <property type="entry name" value="SAM_MT_TRM5_TYW2"/>
    <property type="match status" value="1"/>
</dbReference>
<dbReference type="InterPro" id="IPR029063">
    <property type="entry name" value="SAM-dependent_MTases_sf"/>
</dbReference>
<feature type="region of interest" description="Disordered" evidence="11">
    <location>
        <begin position="74"/>
        <end position="109"/>
    </location>
</feature>